<organism evidence="1 2">
    <name type="scientific">Derxia gummosa DSM 723</name>
    <dbReference type="NCBI Taxonomy" id="1121388"/>
    <lineage>
        <taxon>Bacteria</taxon>
        <taxon>Pseudomonadati</taxon>
        <taxon>Pseudomonadota</taxon>
        <taxon>Betaproteobacteria</taxon>
        <taxon>Burkholderiales</taxon>
        <taxon>Alcaligenaceae</taxon>
        <taxon>Derxia</taxon>
    </lineage>
</organism>
<keyword evidence="1" id="KW-1185">Reference proteome</keyword>
<sequence length="50" mass="5297">MKFAYTLAFASHALGAEPLKPPATLPWGQTLAWVRGRDGTLVELCTPVGG</sequence>
<evidence type="ECO:0000313" key="2">
    <source>
        <dbReference type="RefSeq" id="WP_211238095.1"/>
    </source>
</evidence>
<name>A0A8B6XCZ8_9BURK</name>
<accession>A0A8B6XCZ8</accession>
<dbReference type="RefSeq" id="WP_211238095.1">
    <property type="nucleotide sequence ID" value="NZ_AXWS01000014.1"/>
</dbReference>
<proteinExistence type="predicted"/>
<dbReference type="SUPFAM" id="SSF54593">
    <property type="entry name" value="Glyoxalase/Bleomycin resistance protein/Dihydroxybiphenyl dioxygenase"/>
    <property type="match status" value="1"/>
</dbReference>
<dbReference type="Gene3D" id="3.10.180.10">
    <property type="entry name" value="2,3-Dihydroxybiphenyl 1,2-Dioxygenase, domain 1"/>
    <property type="match status" value="1"/>
</dbReference>
<protein>
    <submittedName>
        <fullName evidence="2">Uncharacterized protein</fullName>
    </submittedName>
</protein>
<reference evidence="2" key="1">
    <citation type="submission" date="2025-08" db="UniProtKB">
        <authorList>
            <consortium name="RefSeq"/>
        </authorList>
    </citation>
    <scope>IDENTIFICATION</scope>
</reference>
<dbReference type="InterPro" id="IPR029068">
    <property type="entry name" value="Glyas_Bleomycin-R_OHBP_Dase"/>
</dbReference>
<evidence type="ECO:0000313" key="1">
    <source>
        <dbReference type="Proteomes" id="UP000675920"/>
    </source>
</evidence>
<dbReference type="AlphaFoldDB" id="A0A8B6XCZ8"/>
<dbReference type="Proteomes" id="UP000675920">
    <property type="component" value="Unplaced"/>
</dbReference>